<reference evidence="4 5" key="1">
    <citation type="submission" date="2020-11" db="EMBL/GenBank/DDBJ databases">
        <authorList>
            <person name="Kim M.K."/>
        </authorList>
    </citation>
    <scope>NUCLEOTIDE SEQUENCE [LARGE SCALE GENOMIC DNA]</scope>
    <source>
        <strain evidence="4 5">BT662</strain>
    </source>
</reference>
<evidence type="ECO:0000256" key="1">
    <source>
        <dbReference type="SAM" id="MobiDB-lite"/>
    </source>
</evidence>
<feature type="domain" description="DUF4440" evidence="3">
    <location>
        <begin position="70"/>
        <end position="175"/>
    </location>
</feature>
<keyword evidence="5" id="KW-1185">Reference proteome</keyword>
<evidence type="ECO:0000256" key="2">
    <source>
        <dbReference type="SAM" id="SignalP"/>
    </source>
</evidence>
<proteinExistence type="predicted"/>
<feature type="compositionally biased region" description="Basic and acidic residues" evidence="1">
    <location>
        <begin position="197"/>
        <end position="216"/>
    </location>
</feature>
<dbReference type="RefSeq" id="WP_196292844.1">
    <property type="nucleotide sequence ID" value="NZ_JADQDM010000003.1"/>
</dbReference>
<dbReference type="EMBL" id="JADQDM010000003">
    <property type="protein sequence ID" value="MBF9221399.1"/>
    <property type="molecule type" value="Genomic_DNA"/>
</dbReference>
<gene>
    <name evidence="4" type="ORF">I2H31_09815</name>
</gene>
<dbReference type="Gene3D" id="3.10.450.50">
    <property type="match status" value="1"/>
</dbReference>
<name>A0ABS0I4C3_9BACT</name>
<dbReference type="Proteomes" id="UP000618931">
    <property type="component" value="Unassembled WGS sequence"/>
</dbReference>
<keyword evidence="2" id="KW-0732">Signal</keyword>
<comment type="caution">
    <text evidence="4">The sequence shown here is derived from an EMBL/GenBank/DDBJ whole genome shotgun (WGS) entry which is preliminary data.</text>
</comment>
<feature type="region of interest" description="Disordered" evidence="1">
    <location>
        <begin position="194"/>
        <end position="216"/>
    </location>
</feature>
<feature type="chain" id="PRO_5045676346" evidence="2">
    <location>
        <begin position="22"/>
        <end position="216"/>
    </location>
</feature>
<sequence>MKTLFTLFLLALLATTAPAWAQHRSAKSRAAKLAATRAAQEKAERARRAEAAAKLAAAMPVSSGPDADELLRIEESWAQATIRNDAETITHLLADEYVSVNSLGLVTGKSDVLAAIANDEAKCDINKPFEYIVRVYGNAGLVVHNTSFRGRMNGNITSGEYRTTHMFIKRNGKWLVVANQTTFVVPERMTLVSKNAPKGDSHERKRKRNKDDVAGQ</sequence>
<dbReference type="InterPro" id="IPR032710">
    <property type="entry name" value="NTF2-like_dom_sf"/>
</dbReference>
<organism evidence="4 5">
    <name type="scientific">Hymenobacter ruricola</name>
    <dbReference type="NCBI Taxonomy" id="2791023"/>
    <lineage>
        <taxon>Bacteria</taxon>
        <taxon>Pseudomonadati</taxon>
        <taxon>Bacteroidota</taxon>
        <taxon>Cytophagia</taxon>
        <taxon>Cytophagales</taxon>
        <taxon>Hymenobacteraceae</taxon>
        <taxon>Hymenobacter</taxon>
    </lineage>
</organism>
<evidence type="ECO:0000313" key="4">
    <source>
        <dbReference type="EMBL" id="MBF9221399.1"/>
    </source>
</evidence>
<feature type="signal peptide" evidence="2">
    <location>
        <begin position="1"/>
        <end position="21"/>
    </location>
</feature>
<evidence type="ECO:0000313" key="5">
    <source>
        <dbReference type="Proteomes" id="UP000618931"/>
    </source>
</evidence>
<dbReference type="SUPFAM" id="SSF54427">
    <property type="entry name" value="NTF2-like"/>
    <property type="match status" value="1"/>
</dbReference>
<dbReference type="InterPro" id="IPR027843">
    <property type="entry name" value="DUF4440"/>
</dbReference>
<evidence type="ECO:0000259" key="3">
    <source>
        <dbReference type="Pfam" id="PF14534"/>
    </source>
</evidence>
<protein>
    <submittedName>
        <fullName evidence="4">Nuclear transport factor 2 family protein</fullName>
    </submittedName>
</protein>
<accession>A0ABS0I4C3</accession>
<dbReference type="Pfam" id="PF14534">
    <property type="entry name" value="DUF4440"/>
    <property type="match status" value="1"/>
</dbReference>